<accession>A0A0L7KMQ9</accession>
<evidence type="ECO:0000313" key="3">
    <source>
        <dbReference type="Proteomes" id="UP000037510"/>
    </source>
</evidence>
<feature type="non-terminal residue" evidence="2">
    <location>
        <position position="1"/>
    </location>
</feature>
<feature type="non-terminal residue" evidence="2">
    <location>
        <position position="145"/>
    </location>
</feature>
<evidence type="ECO:0000256" key="1">
    <source>
        <dbReference type="SAM" id="MobiDB-lite"/>
    </source>
</evidence>
<keyword evidence="3" id="KW-1185">Reference proteome</keyword>
<gene>
    <name evidence="2" type="ORF">OBRU01_24323</name>
</gene>
<dbReference type="EMBL" id="JTDY01008764">
    <property type="protein sequence ID" value="KOB64410.1"/>
    <property type="molecule type" value="Genomic_DNA"/>
</dbReference>
<dbReference type="Proteomes" id="UP000037510">
    <property type="component" value="Unassembled WGS sequence"/>
</dbReference>
<dbReference type="AlphaFoldDB" id="A0A0L7KMQ9"/>
<evidence type="ECO:0000313" key="2">
    <source>
        <dbReference type="EMBL" id="KOB64410.1"/>
    </source>
</evidence>
<feature type="compositionally biased region" description="Basic and acidic residues" evidence="1">
    <location>
        <begin position="1"/>
        <end position="13"/>
    </location>
</feature>
<protein>
    <submittedName>
        <fullName evidence="2">Acetyl-coA carboxylase</fullName>
    </submittedName>
</protein>
<feature type="compositionally biased region" description="Basic and acidic residues" evidence="1">
    <location>
        <begin position="108"/>
        <end position="119"/>
    </location>
</feature>
<sequence length="145" mass="15923">PGIEDEPAHEGRDSFPNALPPSIRRQHLSKAQQLALAEKRSKLSGTEESDPGMRRTSSRRAELQRAPAQHQAASVQRGPAHAGRDSNAPPPSIRRHLSKAQQLALAEKCSKLRPWHEEDQLTQVATPTRPRPASGGICPKRSNSR</sequence>
<feature type="region of interest" description="Disordered" evidence="1">
    <location>
        <begin position="1"/>
        <end position="145"/>
    </location>
</feature>
<comment type="caution">
    <text evidence="2">The sequence shown here is derived from an EMBL/GenBank/DDBJ whole genome shotgun (WGS) entry which is preliminary data.</text>
</comment>
<reference evidence="2 3" key="1">
    <citation type="journal article" date="2015" name="Genome Biol. Evol.">
        <title>The genome of winter moth (Operophtera brumata) provides a genomic perspective on sexual dimorphism and phenology.</title>
        <authorList>
            <person name="Derks M.F."/>
            <person name="Smit S."/>
            <person name="Salis L."/>
            <person name="Schijlen E."/>
            <person name="Bossers A."/>
            <person name="Mateman C."/>
            <person name="Pijl A.S."/>
            <person name="de Ridder D."/>
            <person name="Groenen M.A."/>
            <person name="Visser M.E."/>
            <person name="Megens H.J."/>
        </authorList>
    </citation>
    <scope>NUCLEOTIDE SEQUENCE [LARGE SCALE GENOMIC DNA]</scope>
    <source>
        <strain evidence="2">WM2013NL</strain>
        <tissue evidence="2">Head and thorax</tissue>
    </source>
</reference>
<name>A0A0L7KMQ9_OPEBR</name>
<proteinExistence type="predicted"/>
<organism evidence="2 3">
    <name type="scientific">Operophtera brumata</name>
    <name type="common">Winter moth</name>
    <name type="synonym">Phalaena brumata</name>
    <dbReference type="NCBI Taxonomy" id="104452"/>
    <lineage>
        <taxon>Eukaryota</taxon>
        <taxon>Metazoa</taxon>
        <taxon>Ecdysozoa</taxon>
        <taxon>Arthropoda</taxon>
        <taxon>Hexapoda</taxon>
        <taxon>Insecta</taxon>
        <taxon>Pterygota</taxon>
        <taxon>Neoptera</taxon>
        <taxon>Endopterygota</taxon>
        <taxon>Lepidoptera</taxon>
        <taxon>Glossata</taxon>
        <taxon>Ditrysia</taxon>
        <taxon>Geometroidea</taxon>
        <taxon>Geometridae</taxon>
        <taxon>Larentiinae</taxon>
        <taxon>Operophtera</taxon>
    </lineage>
</organism>